<comment type="caution">
    <text evidence="2">The sequence shown here is derived from an EMBL/GenBank/DDBJ whole genome shotgun (WGS) entry which is preliminary data.</text>
</comment>
<dbReference type="Gene3D" id="3.40.50.300">
    <property type="entry name" value="P-loop containing nucleotide triphosphate hydrolases"/>
    <property type="match status" value="1"/>
</dbReference>
<dbReference type="Pfam" id="PF03796">
    <property type="entry name" value="DnaB_C"/>
    <property type="match status" value="1"/>
</dbReference>
<dbReference type="EMBL" id="LYOZ01000018">
    <property type="protein sequence ID" value="OCH97977.1"/>
    <property type="molecule type" value="Genomic_DNA"/>
</dbReference>
<sequence>MSFHKTIPSIQSLKQIAKKISSTKNIHLSQALDLVANDYGFTHWTTLLKYFKSIRINNIESFWQSFLPGEMILLSAPEGAGKLSFALNIAAYAAQKNLHVKYFSMHMNAPFIIERLNKIVKTKLVGDWLNKGYLVVEERNFDQKTLVEEIENNTPYTLLIIDYLQAIKSHGGREPYNDLLQKIKLTAQQHASRVLILSQINEECSVDSLDYIAGGRYIGKHFSHAIHIEQKHIENQDHRSLVLVKSIHYQKQKLLLQFNKGNYRFV</sequence>
<dbReference type="InterPro" id="IPR027417">
    <property type="entry name" value="P-loop_NTPase"/>
</dbReference>
<dbReference type="InterPro" id="IPR007694">
    <property type="entry name" value="DNA_helicase_DnaB-like_C"/>
</dbReference>
<reference evidence="2 3" key="1">
    <citation type="submission" date="2016-05" db="EMBL/GenBank/DDBJ databases">
        <authorList>
            <person name="Prochazka B."/>
            <person name="Indra A."/>
            <person name="Hasenberger P."/>
            <person name="Blaschitz M."/>
            <person name="Wagner L."/>
            <person name="Wewalka G."/>
            <person name="Sorschag S."/>
            <person name="Schmid D."/>
            <person name="Ruppitsch W."/>
        </authorList>
    </citation>
    <scope>NUCLEOTIDE SEQUENCE [LARGE SCALE GENOMIC DNA]</scope>
    <source>
        <strain evidence="2 3">974010_12</strain>
    </source>
</reference>
<dbReference type="RefSeq" id="WP_065620850.1">
    <property type="nucleotide sequence ID" value="NZ_LYOZ01000018.1"/>
</dbReference>
<evidence type="ECO:0000313" key="2">
    <source>
        <dbReference type="EMBL" id="OCH97977.1"/>
    </source>
</evidence>
<gene>
    <name evidence="2" type="ORF">A8135_01785</name>
</gene>
<protein>
    <recommendedName>
        <fullName evidence="1">SF4 helicase domain-containing protein</fullName>
    </recommendedName>
</protein>
<accession>A0ABX2XU75</accession>
<name>A0ABX2XU75_9GAMM</name>
<dbReference type="Proteomes" id="UP000093336">
    <property type="component" value="Unassembled WGS sequence"/>
</dbReference>
<evidence type="ECO:0000259" key="1">
    <source>
        <dbReference type="Pfam" id="PF03796"/>
    </source>
</evidence>
<organism evidence="2 3">
    <name type="scientific">Legionella jamestowniensis</name>
    <dbReference type="NCBI Taxonomy" id="455"/>
    <lineage>
        <taxon>Bacteria</taxon>
        <taxon>Pseudomonadati</taxon>
        <taxon>Pseudomonadota</taxon>
        <taxon>Gammaproteobacteria</taxon>
        <taxon>Legionellales</taxon>
        <taxon>Legionellaceae</taxon>
        <taxon>Legionella</taxon>
    </lineage>
</organism>
<evidence type="ECO:0000313" key="3">
    <source>
        <dbReference type="Proteomes" id="UP000093336"/>
    </source>
</evidence>
<dbReference type="SUPFAM" id="SSF52540">
    <property type="entry name" value="P-loop containing nucleoside triphosphate hydrolases"/>
    <property type="match status" value="1"/>
</dbReference>
<proteinExistence type="predicted"/>
<keyword evidence="3" id="KW-1185">Reference proteome</keyword>
<feature type="domain" description="SF4 helicase" evidence="1">
    <location>
        <begin position="57"/>
        <end position="135"/>
    </location>
</feature>